<protein>
    <submittedName>
        <fullName evidence="5">Short-chain dehydrogenase</fullName>
    </submittedName>
</protein>
<feature type="domain" description="Ketoreductase" evidence="4">
    <location>
        <begin position="19"/>
        <end position="203"/>
    </location>
</feature>
<keyword evidence="6" id="KW-1185">Reference proteome</keyword>
<dbReference type="InterPro" id="IPR057326">
    <property type="entry name" value="KR_dom"/>
</dbReference>
<comment type="similarity">
    <text evidence="1">Belongs to the short-chain dehydrogenases/reductases (SDR) family.</text>
</comment>
<dbReference type="RefSeq" id="WP_085130331.1">
    <property type="nucleotide sequence ID" value="NZ_LQOT01000076.1"/>
</dbReference>
<dbReference type="PRINTS" id="PR00081">
    <property type="entry name" value="GDHRDH"/>
</dbReference>
<dbReference type="PANTHER" id="PTHR24321:SF8">
    <property type="entry name" value="ESTRADIOL 17-BETA-DEHYDROGENASE 8-RELATED"/>
    <property type="match status" value="1"/>
</dbReference>
<dbReference type="PANTHER" id="PTHR24321">
    <property type="entry name" value="DEHYDROGENASES, SHORT CHAIN"/>
    <property type="match status" value="1"/>
</dbReference>
<dbReference type="GO" id="GO:0016491">
    <property type="term" value="F:oxidoreductase activity"/>
    <property type="evidence" value="ECO:0007669"/>
    <property type="project" value="UniProtKB-KW"/>
</dbReference>
<accession>A0A1X1T4V4</accession>
<dbReference type="Proteomes" id="UP000193465">
    <property type="component" value="Unassembled WGS sequence"/>
</dbReference>
<gene>
    <name evidence="5" type="ORF">AWC02_19280</name>
</gene>
<evidence type="ECO:0000313" key="5">
    <source>
        <dbReference type="EMBL" id="ORV39539.1"/>
    </source>
</evidence>
<keyword evidence="3" id="KW-0520">NAD</keyword>
<evidence type="ECO:0000256" key="2">
    <source>
        <dbReference type="ARBA" id="ARBA00023002"/>
    </source>
</evidence>
<organism evidence="5 6">
    <name type="scientific">Mycolicibacter engbaekii</name>
    <dbReference type="NCBI Taxonomy" id="188915"/>
    <lineage>
        <taxon>Bacteria</taxon>
        <taxon>Bacillati</taxon>
        <taxon>Actinomycetota</taxon>
        <taxon>Actinomycetes</taxon>
        <taxon>Mycobacteriales</taxon>
        <taxon>Mycobacteriaceae</taxon>
        <taxon>Mycolicibacter</taxon>
    </lineage>
</organism>
<dbReference type="CDD" id="cd05233">
    <property type="entry name" value="SDR_c"/>
    <property type="match status" value="1"/>
</dbReference>
<dbReference type="EMBL" id="LQOT01000076">
    <property type="protein sequence ID" value="ORV39539.1"/>
    <property type="molecule type" value="Genomic_DNA"/>
</dbReference>
<evidence type="ECO:0000313" key="6">
    <source>
        <dbReference type="Proteomes" id="UP000193465"/>
    </source>
</evidence>
<proteinExistence type="inferred from homology"/>
<name>A0A1X1T4V4_9MYCO</name>
<dbReference type="Pfam" id="PF13561">
    <property type="entry name" value="adh_short_C2"/>
    <property type="match status" value="1"/>
</dbReference>
<dbReference type="Gene3D" id="3.40.50.720">
    <property type="entry name" value="NAD(P)-binding Rossmann-like Domain"/>
    <property type="match status" value="1"/>
</dbReference>
<sequence length="265" mass="27390">MTESGPPGSQSPQGRLPGKSAVITGAAFGIGRATAVLFAREGARLVLTDIQAEPLRALAEELRQSGAEVETVIGDVSVQTDAEAMIRAAVDRFGRLDVLVANAGIIPLGDAQEVSAADWDSVMAIDGRGMFLTCKFAIEAMLPTGGGAIVCLSSISGLAGQKRQAAYGPAKFIASGLTKHLAVEWADRGIRVNAVAPGTIRTERVRCFPEEPGGSAYLAAVERMHPMGRIGEPAEVASAIVFLASDDASFITGAVLPVDGGYLAQ</sequence>
<dbReference type="AlphaFoldDB" id="A0A1X1T4V4"/>
<dbReference type="SUPFAM" id="SSF51735">
    <property type="entry name" value="NAD(P)-binding Rossmann-fold domains"/>
    <property type="match status" value="1"/>
</dbReference>
<dbReference type="NCBIfam" id="NF005559">
    <property type="entry name" value="PRK07231.1"/>
    <property type="match status" value="1"/>
</dbReference>
<evidence type="ECO:0000256" key="1">
    <source>
        <dbReference type="ARBA" id="ARBA00006484"/>
    </source>
</evidence>
<dbReference type="InterPro" id="IPR036291">
    <property type="entry name" value="NAD(P)-bd_dom_sf"/>
</dbReference>
<dbReference type="STRING" id="188915.AWC02_19280"/>
<dbReference type="PRINTS" id="PR00080">
    <property type="entry name" value="SDRFAMILY"/>
</dbReference>
<dbReference type="FunFam" id="3.40.50.720:FF:000084">
    <property type="entry name" value="Short-chain dehydrogenase reductase"/>
    <property type="match status" value="1"/>
</dbReference>
<evidence type="ECO:0000259" key="4">
    <source>
        <dbReference type="SMART" id="SM00822"/>
    </source>
</evidence>
<dbReference type="InterPro" id="IPR002347">
    <property type="entry name" value="SDR_fam"/>
</dbReference>
<comment type="caution">
    <text evidence="5">The sequence shown here is derived from an EMBL/GenBank/DDBJ whole genome shotgun (WGS) entry which is preliminary data.</text>
</comment>
<keyword evidence="2" id="KW-0560">Oxidoreductase</keyword>
<reference evidence="5 6" key="1">
    <citation type="submission" date="2016-01" db="EMBL/GenBank/DDBJ databases">
        <title>The new phylogeny of the genus Mycobacterium.</title>
        <authorList>
            <person name="Tarcisio F."/>
            <person name="Conor M."/>
            <person name="Antonella G."/>
            <person name="Elisabetta G."/>
            <person name="Giulia F.S."/>
            <person name="Sara T."/>
            <person name="Anna F."/>
            <person name="Clotilde B."/>
            <person name="Roberto B."/>
            <person name="Veronica D.S."/>
            <person name="Fabio R."/>
            <person name="Monica P."/>
            <person name="Olivier J."/>
            <person name="Enrico T."/>
            <person name="Nicola S."/>
        </authorList>
    </citation>
    <scope>NUCLEOTIDE SEQUENCE [LARGE SCALE GENOMIC DNA]</scope>
    <source>
        <strain evidence="5 6">ATCC 27353</strain>
    </source>
</reference>
<dbReference type="SMART" id="SM00822">
    <property type="entry name" value="PKS_KR"/>
    <property type="match status" value="1"/>
</dbReference>
<evidence type="ECO:0000256" key="3">
    <source>
        <dbReference type="ARBA" id="ARBA00023027"/>
    </source>
</evidence>